<gene>
    <name evidence="2" type="ORF">BZK31_09225</name>
</gene>
<evidence type="ECO:0000313" key="2">
    <source>
        <dbReference type="EMBL" id="ORC59835.1"/>
    </source>
</evidence>
<dbReference type="Proteomes" id="UP000192815">
    <property type="component" value="Unassembled WGS sequence"/>
</dbReference>
<proteinExistence type="predicted"/>
<dbReference type="AlphaFoldDB" id="A0A1X0N833"/>
<dbReference type="STRING" id="1958950.BZK31_09225"/>
<organism evidence="2 3">
    <name type="scientific">Pseudomonas floridensis</name>
    <dbReference type="NCBI Taxonomy" id="1958950"/>
    <lineage>
        <taxon>Bacteria</taxon>
        <taxon>Pseudomonadati</taxon>
        <taxon>Pseudomonadota</taxon>
        <taxon>Gammaproteobacteria</taxon>
        <taxon>Pseudomonadales</taxon>
        <taxon>Pseudomonadaceae</taxon>
        <taxon>Pseudomonas</taxon>
    </lineage>
</organism>
<feature type="region of interest" description="Disordered" evidence="1">
    <location>
        <begin position="36"/>
        <end position="59"/>
    </location>
</feature>
<dbReference type="EMBL" id="MUIO01000024">
    <property type="protein sequence ID" value="ORC59835.1"/>
    <property type="molecule type" value="Genomic_DNA"/>
</dbReference>
<name>A0A1X0N833_9PSED</name>
<comment type="caution">
    <text evidence="2">The sequence shown here is derived from an EMBL/GenBank/DDBJ whole genome shotgun (WGS) entry which is preliminary data.</text>
</comment>
<accession>A0A1X0N833</accession>
<evidence type="ECO:0000313" key="3">
    <source>
        <dbReference type="Proteomes" id="UP000192815"/>
    </source>
</evidence>
<evidence type="ECO:0000256" key="1">
    <source>
        <dbReference type="SAM" id="MobiDB-lite"/>
    </source>
</evidence>
<sequence length="59" mass="6687">MTTLLEVGCLSRIVGFARRFWQAPSLKFYLDCGRGRFPTLPKNSQETSSPRATKKGRKP</sequence>
<protein>
    <submittedName>
        <fullName evidence="2">Uncharacterized protein</fullName>
    </submittedName>
</protein>
<keyword evidence="3" id="KW-1185">Reference proteome</keyword>
<feature type="compositionally biased region" description="Polar residues" evidence="1">
    <location>
        <begin position="41"/>
        <end position="51"/>
    </location>
</feature>
<reference evidence="3" key="1">
    <citation type="submission" date="2017-02" db="EMBL/GenBank/DDBJ databases">
        <title>Pseudomonas floridae sp. nov., a novel pathogenic bacterial species isolated from tomato.</title>
        <authorList>
            <person name="Timilsina S."/>
            <person name="Vallad G.E."/>
            <person name="Jones J.B."/>
        </authorList>
    </citation>
    <scope>NUCLEOTIDE SEQUENCE [LARGE SCALE GENOMIC DNA]</scope>
    <source>
        <strain evidence="3">GEV388</strain>
    </source>
</reference>